<evidence type="ECO:0000256" key="1">
    <source>
        <dbReference type="SAM" id="MobiDB-lite"/>
    </source>
</evidence>
<evidence type="ECO:0000313" key="3">
    <source>
        <dbReference type="Proteomes" id="UP001430953"/>
    </source>
</evidence>
<feature type="compositionally biased region" description="Polar residues" evidence="1">
    <location>
        <begin position="55"/>
        <end position="65"/>
    </location>
</feature>
<reference evidence="2 3" key="1">
    <citation type="submission" date="2023-03" db="EMBL/GenBank/DDBJ databases">
        <title>High recombination rates correlate with genetic variation in Cardiocondyla obscurior ants.</title>
        <authorList>
            <person name="Errbii M."/>
        </authorList>
    </citation>
    <scope>NUCLEOTIDE SEQUENCE [LARGE SCALE GENOMIC DNA]</scope>
    <source>
        <strain evidence="2">Alpha-2009</strain>
        <tissue evidence="2">Whole body</tissue>
    </source>
</reference>
<dbReference type="EMBL" id="JADYXP020000008">
    <property type="protein sequence ID" value="KAL0117923.1"/>
    <property type="molecule type" value="Genomic_DNA"/>
</dbReference>
<feature type="region of interest" description="Disordered" evidence="1">
    <location>
        <begin position="1"/>
        <end position="71"/>
    </location>
</feature>
<organism evidence="2 3">
    <name type="scientific">Cardiocondyla obscurior</name>
    <dbReference type="NCBI Taxonomy" id="286306"/>
    <lineage>
        <taxon>Eukaryota</taxon>
        <taxon>Metazoa</taxon>
        <taxon>Ecdysozoa</taxon>
        <taxon>Arthropoda</taxon>
        <taxon>Hexapoda</taxon>
        <taxon>Insecta</taxon>
        <taxon>Pterygota</taxon>
        <taxon>Neoptera</taxon>
        <taxon>Endopterygota</taxon>
        <taxon>Hymenoptera</taxon>
        <taxon>Apocrita</taxon>
        <taxon>Aculeata</taxon>
        <taxon>Formicoidea</taxon>
        <taxon>Formicidae</taxon>
        <taxon>Myrmicinae</taxon>
        <taxon>Cardiocondyla</taxon>
    </lineage>
</organism>
<feature type="compositionally biased region" description="Basic and acidic residues" evidence="1">
    <location>
        <begin position="21"/>
        <end position="32"/>
    </location>
</feature>
<accession>A0AAW2FRJ1</accession>
<comment type="caution">
    <text evidence="2">The sequence shown here is derived from an EMBL/GenBank/DDBJ whole genome shotgun (WGS) entry which is preliminary data.</text>
</comment>
<feature type="compositionally biased region" description="Basic and acidic residues" evidence="1">
    <location>
        <begin position="1"/>
        <end position="12"/>
    </location>
</feature>
<name>A0AAW2FRJ1_9HYME</name>
<gene>
    <name evidence="2" type="ORF">PUN28_008955</name>
</gene>
<sequence length="113" mass="12985">MGLTEQRPERPPSDFASRQTLVREERGSERTRAAPGSISQTRETKCRLGHGGTGRQTVRFSPSSITHRETRDPRITYTTHIDARTPRPRYLLALSRSRNLNYHCSDANKNKFF</sequence>
<dbReference type="AlphaFoldDB" id="A0AAW2FRJ1"/>
<evidence type="ECO:0000313" key="2">
    <source>
        <dbReference type="EMBL" id="KAL0117923.1"/>
    </source>
</evidence>
<dbReference type="Proteomes" id="UP001430953">
    <property type="component" value="Unassembled WGS sequence"/>
</dbReference>
<proteinExistence type="predicted"/>
<keyword evidence="3" id="KW-1185">Reference proteome</keyword>
<protein>
    <submittedName>
        <fullName evidence="2">Uncharacterized protein</fullName>
    </submittedName>
</protein>